<dbReference type="AlphaFoldDB" id="E9G823"/>
<evidence type="ECO:0008006" key="3">
    <source>
        <dbReference type="Google" id="ProtNLM"/>
    </source>
</evidence>
<dbReference type="HOGENOM" id="CLU_2963084_0_0_1"/>
<name>E9G823_DAPPU</name>
<evidence type="ECO:0000313" key="2">
    <source>
        <dbReference type="Proteomes" id="UP000000305"/>
    </source>
</evidence>
<proteinExistence type="predicted"/>
<evidence type="ECO:0000313" key="1">
    <source>
        <dbReference type="EMBL" id="EFX84341.1"/>
    </source>
</evidence>
<dbReference type="EMBL" id="GL732534">
    <property type="protein sequence ID" value="EFX84341.1"/>
    <property type="molecule type" value="Genomic_DNA"/>
</dbReference>
<keyword evidence="2" id="KW-1185">Reference proteome</keyword>
<protein>
    <recommendedName>
        <fullName evidence="3">PPM-type phosphatase domain-containing protein</fullName>
    </recommendedName>
</protein>
<organism evidence="1 2">
    <name type="scientific">Daphnia pulex</name>
    <name type="common">Water flea</name>
    <dbReference type="NCBI Taxonomy" id="6669"/>
    <lineage>
        <taxon>Eukaryota</taxon>
        <taxon>Metazoa</taxon>
        <taxon>Ecdysozoa</taxon>
        <taxon>Arthropoda</taxon>
        <taxon>Crustacea</taxon>
        <taxon>Branchiopoda</taxon>
        <taxon>Diplostraca</taxon>
        <taxon>Cladocera</taxon>
        <taxon>Anomopoda</taxon>
        <taxon>Daphniidae</taxon>
        <taxon>Daphnia</taxon>
    </lineage>
</organism>
<sequence>MSVYPTLQMFRLNCHSYETALKASNSALLRREIEDSALWVLLSDGLLDGLRRERGLTPT</sequence>
<dbReference type="InParanoid" id="E9G823"/>
<gene>
    <name evidence="1" type="ORF">DAPPUDRAFT_238566</name>
</gene>
<dbReference type="Proteomes" id="UP000000305">
    <property type="component" value="Unassembled WGS sequence"/>
</dbReference>
<dbReference type="KEGG" id="dpx:DAPPUDRAFT_238566"/>
<reference evidence="1 2" key="1">
    <citation type="journal article" date="2011" name="Science">
        <title>The ecoresponsive genome of Daphnia pulex.</title>
        <authorList>
            <person name="Colbourne J.K."/>
            <person name="Pfrender M.E."/>
            <person name="Gilbert D."/>
            <person name="Thomas W.K."/>
            <person name="Tucker A."/>
            <person name="Oakley T.H."/>
            <person name="Tokishita S."/>
            <person name="Aerts A."/>
            <person name="Arnold G.J."/>
            <person name="Basu M.K."/>
            <person name="Bauer D.J."/>
            <person name="Caceres C.E."/>
            <person name="Carmel L."/>
            <person name="Casola C."/>
            <person name="Choi J.H."/>
            <person name="Detter J.C."/>
            <person name="Dong Q."/>
            <person name="Dusheyko S."/>
            <person name="Eads B.D."/>
            <person name="Frohlich T."/>
            <person name="Geiler-Samerotte K.A."/>
            <person name="Gerlach D."/>
            <person name="Hatcher P."/>
            <person name="Jogdeo S."/>
            <person name="Krijgsveld J."/>
            <person name="Kriventseva E.V."/>
            <person name="Kultz D."/>
            <person name="Laforsch C."/>
            <person name="Lindquist E."/>
            <person name="Lopez J."/>
            <person name="Manak J.R."/>
            <person name="Muller J."/>
            <person name="Pangilinan J."/>
            <person name="Patwardhan R.P."/>
            <person name="Pitluck S."/>
            <person name="Pritham E.J."/>
            <person name="Rechtsteiner A."/>
            <person name="Rho M."/>
            <person name="Rogozin I.B."/>
            <person name="Sakarya O."/>
            <person name="Salamov A."/>
            <person name="Schaack S."/>
            <person name="Shapiro H."/>
            <person name="Shiga Y."/>
            <person name="Skalitzky C."/>
            <person name="Smith Z."/>
            <person name="Souvorov A."/>
            <person name="Sung W."/>
            <person name="Tang Z."/>
            <person name="Tsuchiya D."/>
            <person name="Tu H."/>
            <person name="Vos H."/>
            <person name="Wang M."/>
            <person name="Wolf Y.I."/>
            <person name="Yamagata H."/>
            <person name="Yamada T."/>
            <person name="Ye Y."/>
            <person name="Shaw J.R."/>
            <person name="Andrews J."/>
            <person name="Crease T.J."/>
            <person name="Tang H."/>
            <person name="Lucas S.M."/>
            <person name="Robertson H.M."/>
            <person name="Bork P."/>
            <person name="Koonin E.V."/>
            <person name="Zdobnov E.M."/>
            <person name="Grigoriev I.V."/>
            <person name="Lynch M."/>
            <person name="Boore J.L."/>
        </authorList>
    </citation>
    <scope>NUCLEOTIDE SEQUENCE [LARGE SCALE GENOMIC DNA]</scope>
</reference>
<accession>E9G823</accession>